<dbReference type="OrthoDB" id="9805474at2"/>
<keyword evidence="3 6" id="KW-0812">Transmembrane</keyword>
<dbReference type="Pfam" id="PF00990">
    <property type="entry name" value="GGDEF"/>
    <property type="match status" value="1"/>
</dbReference>
<dbReference type="PANTHER" id="PTHR46663">
    <property type="entry name" value="DIGUANYLATE CYCLASE DGCT-RELATED"/>
    <property type="match status" value="1"/>
</dbReference>
<dbReference type="Proteomes" id="UP000250003">
    <property type="component" value="Chromosome"/>
</dbReference>
<evidence type="ECO:0000313" key="10">
    <source>
        <dbReference type="Proteomes" id="UP000250003"/>
    </source>
</evidence>
<dbReference type="Pfam" id="PF00989">
    <property type="entry name" value="PAS"/>
    <property type="match status" value="1"/>
</dbReference>
<dbReference type="NCBIfam" id="TIGR00254">
    <property type="entry name" value="GGDEF"/>
    <property type="match status" value="1"/>
</dbReference>
<evidence type="ECO:0000256" key="6">
    <source>
        <dbReference type="SAM" id="Phobius"/>
    </source>
</evidence>
<evidence type="ECO:0000259" key="8">
    <source>
        <dbReference type="PROSITE" id="PS50887"/>
    </source>
</evidence>
<feature type="transmembrane region" description="Helical" evidence="6">
    <location>
        <begin position="176"/>
        <end position="197"/>
    </location>
</feature>
<feature type="domain" description="PAC" evidence="7">
    <location>
        <begin position="289"/>
        <end position="342"/>
    </location>
</feature>
<keyword evidence="5 6" id="KW-0472">Membrane</keyword>
<sequence>MGQRHILGDKDYFIRCMNGASFAITENYGSIIVDKDIFIVSVPIHDSREIPRGILYGVVETDSFQIYKNTSMDKETDYMQIIDRDGEYILRQQGINLMTESENIFDSIEKLECKKNLSEIKDRIREGKPLVIEVSRGDDERVVYFSPLHMNEWYVVTVMKKSDVTASLKYLLDNDIYILIGEVLGVSVILTVVLLSLSAKERKRVEEMNQELQFNEKVFQITSSQFSYVIMAYEIESRRLRFLNQSALTKNVPRIIEDAPQNLLKYIPQTKDTKQQVETIFQNMGNGKQNQEFYVSIIVQGEERMFQVQETDLTDKKGRVTQCLALMKDVTEEVQLRKKADMDQLTGLFNRTGGIERIDAELKQTDLPEGVVHAFCIMDLDNFKTLNDTMGHQAGDKALKEIGRILKQHFREYDIVCRLGGDEFVVFLENIPREIIEKNIRSLLKKLHLRYYSKGKCVEISVSVGVALAPLDGNKFRDLYSKADRMLYEVKQTGKDGFKIYTEEEGKRK</sequence>
<dbReference type="PROSITE" id="PS50113">
    <property type="entry name" value="PAC"/>
    <property type="match status" value="1"/>
</dbReference>
<dbReference type="InterPro" id="IPR043128">
    <property type="entry name" value="Rev_trsase/Diguanyl_cyclase"/>
</dbReference>
<feature type="domain" description="GGDEF" evidence="8">
    <location>
        <begin position="371"/>
        <end position="503"/>
    </location>
</feature>
<dbReference type="CDD" id="cd01949">
    <property type="entry name" value="GGDEF"/>
    <property type="match status" value="1"/>
</dbReference>
<evidence type="ECO:0000256" key="4">
    <source>
        <dbReference type="ARBA" id="ARBA00022989"/>
    </source>
</evidence>
<dbReference type="AlphaFoldDB" id="A0A2Z4UEB5"/>
<evidence type="ECO:0000259" key="7">
    <source>
        <dbReference type="PROSITE" id="PS50113"/>
    </source>
</evidence>
<reference evidence="10" key="1">
    <citation type="submission" date="2018-06" db="EMBL/GenBank/DDBJ databases">
        <title>Description of Blautia argi sp. nov., a new anaerobic isolated from dog feces.</title>
        <authorList>
            <person name="Chang Y.-H."/>
            <person name="Paek J."/>
            <person name="Shin Y."/>
        </authorList>
    </citation>
    <scope>NUCLEOTIDE SEQUENCE [LARGE SCALE GENOMIC DNA]</scope>
    <source>
        <strain evidence="10">KCTC 15426</strain>
    </source>
</reference>
<protein>
    <recommendedName>
        <fullName evidence="11">GGDEF domain-containing protein</fullName>
    </recommendedName>
</protein>
<dbReference type="SUPFAM" id="SSF55073">
    <property type="entry name" value="Nucleotide cyclase"/>
    <property type="match status" value="1"/>
</dbReference>
<dbReference type="InterPro" id="IPR000700">
    <property type="entry name" value="PAS-assoc_C"/>
</dbReference>
<comment type="subcellular location">
    <subcellularLocation>
        <location evidence="1">Cell membrane</location>
        <topology evidence="1">Multi-pass membrane protein</topology>
    </subcellularLocation>
</comment>
<dbReference type="GO" id="GO:0005886">
    <property type="term" value="C:plasma membrane"/>
    <property type="evidence" value="ECO:0007669"/>
    <property type="project" value="UniProtKB-SubCell"/>
</dbReference>
<keyword evidence="10" id="KW-1185">Reference proteome</keyword>
<dbReference type="KEGG" id="blau:DQQ01_15590"/>
<dbReference type="InterPro" id="IPR013767">
    <property type="entry name" value="PAS_fold"/>
</dbReference>
<dbReference type="InterPro" id="IPR033479">
    <property type="entry name" value="dCache_1"/>
</dbReference>
<dbReference type="EMBL" id="CP030280">
    <property type="protein sequence ID" value="AWY99307.1"/>
    <property type="molecule type" value="Genomic_DNA"/>
</dbReference>
<gene>
    <name evidence="9" type="ORF">DQQ01_15590</name>
</gene>
<evidence type="ECO:0008006" key="11">
    <source>
        <dbReference type="Google" id="ProtNLM"/>
    </source>
</evidence>
<dbReference type="GO" id="GO:0006355">
    <property type="term" value="P:regulation of DNA-templated transcription"/>
    <property type="evidence" value="ECO:0007669"/>
    <property type="project" value="InterPro"/>
</dbReference>
<dbReference type="Pfam" id="PF02743">
    <property type="entry name" value="dCache_1"/>
    <property type="match status" value="1"/>
</dbReference>
<dbReference type="Gene3D" id="3.30.70.270">
    <property type="match status" value="1"/>
</dbReference>
<evidence type="ECO:0000256" key="1">
    <source>
        <dbReference type="ARBA" id="ARBA00004651"/>
    </source>
</evidence>
<evidence type="ECO:0000256" key="2">
    <source>
        <dbReference type="ARBA" id="ARBA00022475"/>
    </source>
</evidence>
<dbReference type="PANTHER" id="PTHR46663:SF4">
    <property type="entry name" value="DIGUANYLATE CYCLASE DGCT-RELATED"/>
    <property type="match status" value="1"/>
</dbReference>
<organism evidence="9 10">
    <name type="scientific">Blautia argi</name>
    <dbReference type="NCBI Taxonomy" id="1912897"/>
    <lineage>
        <taxon>Bacteria</taxon>
        <taxon>Bacillati</taxon>
        <taxon>Bacillota</taxon>
        <taxon>Clostridia</taxon>
        <taxon>Lachnospirales</taxon>
        <taxon>Lachnospiraceae</taxon>
        <taxon>Blautia</taxon>
    </lineage>
</organism>
<evidence type="ECO:0000313" key="9">
    <source>
        <dbReference type="EMBL" id="AWY99307.1"/>
    </source>
</evidence>
<accession>A0A2Z4UEB5</accession>
<keyword evidence="4 6" id="KW-1133">Transmembrane helix</keyword>
<dbReference type="Gene3D" id="3.30.450.20">
    <property type="entry name" value="PAS domain"/>
    <property type="match status" value="2"/>
</dbReference>
<dbReference type="InterPro" id="IPR052163">
    <property type="entry name" value="DGC-Regulatory_Protein"/>
</dbReference>
<dbReference type="InterPro" id="IPR000160">
    <property type="entry name" value="GGDEF_dom"/>
</dbReference>
<evidence type="ECO:0000256" key="3">
    <source>
        <dbReference type="ARBA" id="ARBA00022692"/>
    </source>
</evidence>
<name>A0A2Z4UEB5_9FIRM</name>
<evidence type="ECO:0000256" key="5">
    <source>
        <dbReference type="ARBA" id="ARBA00023136"/>
    </source>
</evidence>
<dbReference type="PROSITE" id="PS50887">
    <property type="entry name" value="GGDEF"/>
    <property type="match status" value="1"/>
</dbReference>
<proteinExistence type="predicted"/>
<dbReference type="InterPro" id="IPR029787">
    <property type="entry name" value="Nucleotide_cyclase"/>
</dbReference>
<dbReference type="SMART" id="SM00267">
    <property type="entry name" value="GGDEF"/>
    <property type="match status" value="1"/>
</dbReference>
<keyword evidence="2" id="KW-1003">Cell membrane</keyword>